<dbReference type="EnsemblPlants" id="TraesCS6B02G422700.1">
    <property type="protein sequence ID" value="TraesCS6B02G422700.1"/>
    <property type="gene ID" value="TraesCS6B02G422700"/>
</dbReference>
<dbReference type="OrthoDB" id="674316at2759"/>
<reference evidence="3" key="1">
    <citation type="submission" date="2018-08" db="EMBL/GenBank/DDBJ databases">
        <authorList>
            <person name="Rossello M."/>
        </authorList>
    </citation>
    <scope>NUCLEOTIDE SEQUENCE [LARGE SCALE GENOMIC DNA]</scope>
    <source>
        <strain evidence="3">cv. Chinese Spring</strain>
    </source>
</reference>
<evidence type="ECO:0000313" key="4">
    <source>
        <dbReference type="Proteomes" id="UP000019116"/>
    </source>
</evidence>
<dbReference type="InterPro" id="IPR036322">
    <property type="entry name" value="WD40_repeat_dom_sf"/>
</dbReference>
<protein>
    <submittedName>
        <fullName evidence="3">Uncharacterized protein</fullName>
    </submittedName>
</protein>
<feature type="repeat" description="WD" evidence="1">
    <location>
        <begin position="152"/>
        <end position="186"/>
    </location>
</feature>
<keyword evidence="1" id="KW-0853">WD repeat</keyword>
<dbReference type="RefSeq" id="XP_044415307.1">
    <property type="nucleotide sequence ID" value="XM_044559372.1"/>
</dbReference>
<evidence type="ECO:0000256" key="2">
    <source>
        <dbReference type="SAM" id="MobiDB-lite"/>
    </source>
</evidence>
<dbReference type="InterPro" id="IPR044716">
    <property type="entry name" value="LEUNIG-like"/>
</dbReference>
<feature type="region of interest" description="Disordered" evidence="2">
    <location>
        <begin position="1"/>
        <end position="37"/>
    </location>
</feature>
<dbReference type="SMR" id="A0A3B6PS11"/>
<dbReference type="SMART" id="SM00320">
    <property type="entry name" value="WD40"/>
    <property type="match status" value="6"/>
</dbReference>
<dbReference type="PaxDb" id="4565-Traes_6BL_A90AD7EE5.1"/>
<gene>
    <name evidence="3" type="primary">LOC123139623</name>
</gene>
<dbReference type="Gramene" id="TraesCS6B02G422700.1">
    <property type="protein sequence ID" value="TraesCS6B02G422700.1"/>
    <property type="gene ID" value="TraesCS6B02G422700"/>
</dbReference>
<organism evidence="3">
    <name type="scientific">Triticum aestivum</name>
    <name type="common">Wheat</name>
    <dbReference type="NCBI Taxonomy" id="4565"/>
    <lineage>
        <taxon>Eukaryota</taxon>
        <taxon>Viridiplantae</taxon>
        <taxon>Streptophyta</taxon>
        <taxon>Embryophyta</taxon>
        <taxon>Tracheophyta</taxon>
        <taxon>Spermatophyta</taxon>
        <taxon>Magnoliopsida</taxon>
        <taxon>Liliopsida</taxon>
        <taxon>Poales</taxon>
        <taxon>Poaceae</taxon>
        <taxon>BOP clade</taxon>
        <taxon>Pooideae</taxon>
        <taxon>Triticodae</taxon>
        <taxon>Triticeae</taxon>
        <taxon>Triticinae</taxon>
        <taxon>Triticum</taxon>
    </lineage>
</organism>
<feature type="repeat" description="WD" evidence="1">
    <location>
        <begin position="109"/>
        <end position="150"/>
    </location>
</feature>
<reference evidence="3" key="2">
    <citation type="submission" date="2018-10" db="UniProtKB">
        <authorList>
            <consortium name="EnsemblPlants"/>
        </authorList>
    </citation>
    <scope>IDENTIFICATION</scope>
</reference>
<dbReference type="Gramene" id="TraesCS6B03G1185400.1">
    <property type="protein sequence ID" value="TraesCS6B03G1185400.1.CDS"/>
    <property type="gene ID" value="TraesCS6B03G1185400"/>
</dbReference>
<dbReference type="Gene3D" id="2.130.10.10">
    <property type="entry name" value="YVTN repeat-like/Quinoprotein amine dehydrogenase"/>
    <property type="match status" value="2"/>
</dbReference>
<evidence type="ECO:0000313" key="3">
    <source>
        <dbReference type="EnsemblPlants" id="TraesCS6B02G422700.1"/>
    </source>
</evidence>
<dbReference type="Proteomes" id="UP000019116">
    <property type="component" value="Chromosome 6B"/>
</dbReference>
<accession>A0A3B6PS11</accession>
<dbReference type="AlphaFoldDB" id="A0A3B6PS11"/>
<sequence>MADNMRHVPKGSMTYGEDGTGGLASSSNQTDDLEDEKGVFTQLKINPSEPDPAASKGFTFSQVNCWRPGSSGKLVCCNFSSDGRILASAGHENKAVVWNMDTFQTHHLPEEHAYLITDVCFRPNSTQMATSAFDKTIKLWNATDTRFSHHTFSGHKYPIVSLDFHPKKTDLLCSCDRNGEIRYWDVTQLTYLGAMKSDFGRDGPLVRFQPSTGQLLAATTGNVVSIFDVDTRTKKYTLQGHNKDVQSVCWDNTGEYLASVSQDLVKVWSVSSGECIHEVSSNGNRFYSCVFHPSYTNLLVIGGYQSLELWDMVNNQIMTVQAHEGVIAALAQSPVTGMVASASHDKSVKLWK</sequence>
<feature type="repeat" description="WD" evidence="1">
    <location>
        <begin position="320"/>
        <end position="352"/>
    </location>
</feature>
<name>A0A3B6PS11_WHEAT</name>
<dbReference type="PANTHER" id="PTHR44376">
    <property type="entry name" value="TRANSCRIPTIONAL REGULATOR OF FILAMENTOUS GROWTH FLO8"/>
    <property type="match status" value="1"/>
</dbReference>
<dbReference type="OMA" id="MAINCKS"/>
<dbReference type="GeneID" id="123139623"/>
<dbReference type="PANTHER" id="PTHR44376:SF9">
    <property type="entry name" value="TRANSCRIPTIONAL COREPRESSOR LEUNIG_HOMOLOG"/>
    <property type="match status" value="1"/>
</dbReference>
<dbReference type="InterPro" id="IPR001680">
    <property type="entry name" value="WD40_rpt"/>
</dbReference>
<dbReference type="PROSITE" id="PS50082">
    <property type="entry name" value="WD_REPEATS_2"/>
    <property type="match status" value="4"/>
</dbReference>
<evidence type="ECO:0000256" key="1">
    <source>
        <dbReference type="PROSITE-ProRule" id="PRU00221"/>
    </source>
</evidence>
<dbReference type="PROSITE" id="PS50294">
    <property type="entry name" value="WD_REPEATS_REGION"/>
    <property type="match status" value="3"/>
</dbReference>
<dbReference type="STRING" id="4565.A0A3B6PS11"/>
<keyword evidence="4" id="KW-1185">Reference proteome</keyword>
<dbReference type="GO" id="GO:0003714">
    <property type="term" value="F:transcription corepressor activity"/>
    <property type="evidence" value="ECO:0007669"/>
    <property type="project" value="InterPro"/>
</dbReference>
<dbReference type="InterPro" id="IPR015943">
    <property type="entry name" value="WD40/YVTN_repeat-like_dom_sf"/>
</dbReference>
<dbReference type="SUPFAM" id="SSF50978">
    <property type="entry name" value="WD40 repeat-like"/>
    <property type="match status" value="1"/>
</dbReference>
<feature type="repeat" description="WD" evidence="1">
    <location>
        <begin position="238"/>
        <end position="278"/>
    </location>
</feature>
<dbReference type="CDD" id="cd00200">
    <property type="entry name" value="WD40"/>
    <property type="match status" value="1"/>
</dbReference>
<dbReference type="Pfam" id="PF00400">
    <property type="entry name" value="WD40"/>
    <property type="match status" value="5"/>
</dbReference>
<proteinExistence type="predicted"/>